<accession>A0ACB9ZDV0</accession>
<protein>
    <submittedName>
        <fullName evidence="1">Uncharacterized protein</fullName>
    </submittedName>
</protein>
<gene>
    <name evidence="1" type="ORF">F4820DRAFT_363897</name>
</gene>
<evidence type="ECO:0000313" key="1">
    <source>
        <dbReference type="EMBL" id="KAI4869674.1"/>
    </source>
</evidence>
<evidence type="ECO:0000313" key="2">
    <source>
        <dbReference type="Proteomes" id="UP001497700"/>
    </source>
</evidence>
<comment type="caution">
    <text evidence="1">The sequence shown here is derived from an EMBL/GenBank/DDBJ whole genome shotgun (WGS) entry which is preliminary data.</text>
</comment>
<reference evidence="1 2" key="1">
    <citation type="journal article" date="2022" name="New Phytol.">
        <title>Ecological generalism drives hyperdiversity of secondary metabolite gene clusters in xylarialean endophytes.</title>
        <authorList>
            <person name="Franco M.E.E."/>
            <person name="Wisecaver J.H."/>
            <person name="Arnold A.E."/>
            <person name="Ju Y.M."/>
            <person name="Slot J.C."/>
            <person name="Ahrendt S."/>
            <person name="Moore L.P."/>
            <person name="Eastman K.E."/>
            <person name="Scott K."/>
            <person name="Konkel Z."/>
            <person name="Mondo S.J."/>
            <person name="Kuo A."/>
            <person name="Hayes R.D."/>
            <person name="Haridas S."/>
            <person name="Andreopoulos B."/>
            <person name="Riley R."/>
            <person name="LaButti K."/>
            <person name="Pangilinan J."/>
            <person name="Lipzen A."/>
            <person name="Amirebrahimi M."/>
            <person name="Yan J."/>
            <person name="Adam C."/>
            <person name="Keymanesh K."/>
            <person name="Ng V."/>
            <person name="Louie K."/>
            <person name="Northen T."/>
            <person name="Drula E."/>
            <person name="Henrissat B."/>
            <person name="Hsieh H.M."/>
            <person name="Youens-Clark K."/>
            <person name="Lutzoni F."/>
            <person name="Miadlikowska J."/>
            <person name="Eastwood D.C."/>
            <person name="Hamelin R.C."/>
            <person name="Grigoriev I.V."/>
            <person name="U'Ren J.M."/>
        </authorList>
    </citation>
    <scope>NUCLEOTIDE SEQUENCE [LARGE SCALE GENOMIC DNA]</scope>
    <source>
        <strain evidence="1 2">CBS 119005</strain>
    </source>
</reference>
<keyword evidence="2" id="KW-1185">Reference proteome</keyword>
<sequence>MTASQVGLPTIIVLAVCKVILIALEILHRRELKAVFLIWFGYASAFLALVLGCVSFVGLQGKGPDEAGQCDSADADIVGDGVRAAAWTQVGILFFITFTGIFHFYKTAVKEIGGGLIVTHVSLAIALLVPLARRDLSPIDAILGSLILDAQGNSLSIQLVTKETLAARWQVAIVLIAQLLGLVIEGVLVGSFTANLLPPTDNCKCFSVFWWAWFSNCPSVSPNNIEPFWIYFGYRFINIVHGSFFAITRAKVFDDADKWDRENPCDPCDKCREGKQPKVFCKCHPCNKCQFCRVCGRTRRCEHRLLVTTRNAHSNGPVLLRCPSTCSGCLRCKVCRYSDLRDQVLLSGERFSEAPVTVSSNFLESSVLALLSMISAEVTMNINMVQKTSPLYSVGQVTALIIAVGTTARALWVFLYMFDGRAHSAYNLENGPVNTK</sequence>
<name>A0ACB9ZDV0_9PEZI</name>
<organism evidence="1 2">
    <name type="scientific">Hypoxylon rubiginosum</name>
    <dbReference type="NCBI Taxonomy" id="110542"/>
    <lineage>
        <taxon>Eukaryota</taxon>
        <taxon>Fungi</taxon>
        <taxon>Dikarya</taxon>
        <taxon>Ascomycota</taxon>
        <taxon>Pezizomycotina</taxon>
        <taxon>Sordariomycetes</taxon>
        <taxon>Xylariomycetidae</taxon>
        <taxon>Xylariales</taxon>
        <taxon>Hypoxylaceae</taxon>
        <taxon>Hypoxylon</taxon>
    </lineage>
</organism>
<dbReference type="EMBL" id="MU393428">
    <property type="protein sequence ID" value="KAI4869674.1"/>
    <property type="molecule type" value="Genomic_DNA"/>
</dbReference>
<dbReference type="Proteomes" id="UP001497700">
    <property type="component" value="Unassembled WGS sequence"/>
</dbReference>
<proteinExistence type="predicted"/>